<dbReference type="InterPro" id="IPR014105">
    <property type="entry name" value="Carotenoid/retinoid_OxRdtase"/>
</dbReference>
<evidence type="ECO:0000256" key="3">
    <source>
        <dbReference type="ARBA" id="ARBA00022746"/>
    </source>
</evidence>
<dbReference type="AlphaFoldDB" id="A0A917MVT8"/>
<dbReference type="PROSITE" id="PS51257">
    <property type="entry name" value="PROKAR_LIPOPROTEIN"/>
    <property type="match status" value="1"/>
</dbReference>
<organism evidence="7 8">
    <name type="scientific">Filimonas zeae</name>
    <dbReference type="NCBI Taxonomy" id="1737353"/>
    <lineage>
        <taxon>Bacteria</taxon>
        <taxon>Pseudomonadati</taxon>
        <taxon>Bacteroidota</taxon>
        <taxon>Chitinophagia</taxon>
        <taxon>Chitinophagales</taxon>
        <taxon>Chitinophagaceae</taxon>
        <taxon>Filimonas</taxon>
    </lineage>
</organism>
<reference evidence="7" key="1">
    <citation type="journal article" date="2014" name="Int. J. Syst. Evol. Microbiol.">
        <title>Complete genome sequence of Corynebacterium casei LMG S-19264T (=DSM 44701T), isolated from a smear-ripened cheese.</title>
        <authorList>
            <consortium name="US DOE Joint Genome Institute (JGI-PGF)"/>
            <person name="Walter F."/>
            <person name="Albersmeier A."/>
            <person name="Kalinowski J."/>
            <person name="Ruckert C."/>
        </authorList>
    </citation>
    <scope>NUCLEOTIDE SEQUENCE</scope>
    <source>
        <strain evidence="7">CGMCC 1.15290</strain>
    </source>
</reference>
<dbReference type="GO" id="GO:0016491">
    <property type="term" value="F:oxidoreductase activity"/>
    <property type="evidence" value="ECO:0007669"/>
    <property type="project" value="UniProtKB-KW"/>
</dbReference>
<keyword evidence="8" id="KW-1185">Reference proteome</keyword>
<proteinExistence type="inferred from homology"/>
<comment type="pathway">
    <text evidence="1 5">Carotenoid biosynthesis.</text>
</comment>
<evidence type="ECO:0000256" key="5">
    <source>
        <dbReference type="RuleBase" id="RU362075"/>
    </source>
</evidence>
<dbReference type="SUPFAM" id="SSF51905">
    <property type="entry name" value="FAD/NAD(P)-binding domain"/>
    <property type="match status" value="1"/>
</dbReference>
<gene>
    <name evidence="7" type="primary">crtI</name>
    <name evidence="7" type="ORF">GCM10011379_22260</name>
</gene>
<dbReference type="Proteomes" id="UP000627292">
    <property type="component" value="Unassembled WGS sequence"/>
</dbReference>
<dbReference type="InterPro" id="IPR036188">
    <property type="entry name" value="FAD/NAD-bd_sf"/>
</dbReference>
<dbReference type="GO" id="GO:0016117">
    <property type="term" value="P:carotenoid biosynthetic process"/>
    <property type="evidence" value="ECO:0007669"/>
    <property type="project" value="UniProtKB-KW"/>
</dbReference>
<dbReference type="Pfam" id="PF01593">
    <property type="entry name" value="Amino_oxidase"/>
    <property type="match status" value="1"/>
</dbReference>
<protein>
    <submittedName>
        <fullName evidence="7">Phytoene dehydrogenase</fullName>
    </submittedName>
</protein>
<dbReference type="NCBIfam" id="TIGR02734">
    <property type="entry name" value="crtI_fam"/>
    <property type="match status" value="1"/>
</dbReference>
<evidence type="ECO:0000259" key="6">
    <source>
        <dbReference type="Pfam" id="PF01593"/>
    </source>
</evidence>
<evidence type="ECO:0000256" key="4">
    <source>
        <dbReference type="ARBA" id="ARBA00023002"/>
    </source>
</evidence>
<reference evidence="7" key="2">
    <citation type="submission" date="2020-09" db="EMBL/GenBank/DDBJ databases">
        <authorList>
            <person name="Sun Q."/>
            <person name="Zhou Y."/>
        </authorList>
    </citation>
    <scope>NUCLEOTIDE SEQUENCE</scope>
    <source>
        <strain evidence="7">CGMCC 1.15290</strain>
    </source>
</reference>
<dbReference type="PRINTS" id="PR00419">
    <property type="entry name" value="ADXRDTASE"/>
</dbReference>
<dbReference type="RefSeq" id="WP_188952099.1">
    <property type="nucleotide sequence ID" value="NZ_BMIB01000002.1"/>
</dbReference>
<dbReference type="PANTHER" id="PTHR43734">
    <property type="entry name" value="PHYTOENE DESATURASE"/>
    <property type="match status" value="1"/>
</dbReference>
<evidence type="ECO:0000256" key="2">
    <source>
        <dbReference type="ARBA" id="ARBA00006046"/>
    </source>
</evidence>
<keyword evidence="4 5" id="KW-0560">Oxidoreductase</keyword>
<name>A0A917MVT8_9BACT</name>
<comment type="similarity">
    <text evidence="2 5">Belongs to the carotenoid/retinoid oxidoreductase family.</text>
</comment>
<sequence length="498" mass="56330">MAKIAVIGAGFSGISAACYLAQAGHKVHVYEKNATAGGRARQLKTDSGYVFDMGPSWYWMPDVFRNFFGHFNHRVEDLYQLQLLNPSFDVVYPQQETLHIPADYNQLKAMFEAIEPGAGKQLDAFMQDARLKYEIGMEQLVHKPGLSLMEFMDTHVIREALRLKVFSSFSKHVRRHFRHPKLIALMEFPVLFLGATPQNTPALYSLMNYAGLQLGTWYPQGGFGKVIDAMVTLAESMGVIFHYNSEVQAIDATGSKVHSLKVNGQQQTVDAIVAAADYHHVESKLLPTRYRNYGEAYWNKRTFAPSSLIFYIGLSKRLPALAHHTLFFDEALDQHAQEIYKNPQWPTKPLFYVCCPSQTDDTVAPPGHENLFILMPIAPGLEDTEALREQYFQLIIKRLEEQVQEPVAAFIDYRKSYCVNDFINDYHSYKGNAYGLANTLRQTANLKPKLRNRQLRNLLYAGQLTVPGPGVPPSLISGKLAANELIRQLKKTNHEAVI</sequence>
<accession>A0A917MVT8</accession>
<dbReference type="Gene3D" id="3.50.50.60">
    <property type="entry name" value="FAD/NAD(P)-binding domain"/>
    <property type="match status" value="2"/>
</dbReference>
<dbReference type="InterPro" id="IPR002937">
    <property type="entry name" value="Amino_oxidase"/>
</dbReference>
<evidence type="ECO:0000313" key="8">
    <source>
        <dbReference type="Proteomes" id="UP000627292"/>
    </source>
</evidence>
<feature type="domain" description="Amine oxidase" evidence="6">
    <location>
        <begin position="11"/>
        <end position="486"/>
    </location>
</feature>
<dbReference type="PANTHER" id="PTHR43734:SF1">
    <property type="entry name" value="PHYTOENE DESATURASE"/>
    <property type="match status" value="1"/>
</dbReference>
<dbReference type="EMBL" id="BMIB01000002">
    <property type="protein sequence ID" value="GGH67219.1"/>
    <property type="molecule type" value="Genomic_DNA"/>
</dbReference>
<keyword evidence="3 5" id="KW-0125">Carotenoid biosynthesis</keyword>
<evidence type="ECO:0000313" key="7">
    <source>
        <dbReference type="EMBL" id="GGH67219.1"/>
    </source>
</evidence>
<comment type="caution">
    <text evidence="7">The sequence shown here is derived from an EMBL/GenBank/DDBJ whole genome shotgun (WGS) entry which is preliminary data.</text>
</comment>
<evidence type="ECO:0000256" key="1">
    <source>
        <dbReference type="ARBA" id="ARBA00004829"/>
    </source>
</evidence>